<proteinExistence type="predicted"/>
<dbReference type="EMBL" id="CP138858">
    <property type="protein sequence ID" value="WPJ96114.1"/>
    <property type="molecule type" value="Genomic_DNA"/>
</dbReference>
<dbReference type="RefSeq" id="WP_319832978.1">
    <property type="nucleotide sequence ID" value="NZ_CP138858.1"/>
</dbReference>
<accession>A0ABZ0RLK4</accession>
<organism evidence="1 2">
    <name type="scientific">Coraliomargarita algicola</name>
    <dbReference type="NCBI Taxonomy" id="3092156"/>
    <lineage>
        <taxon>Bacteria</taxon>
        <taxon>Pseudomonadati</taxon>
        <taxon>Verrucomicrobiota</taxon>
        <taxon>Opitutia</taxon>
        <taxon>Puniceicoccales</taxon>
        <taxon>Coraliomargaritaceae</taxon>
        <taxon>Coraliomargarita</taxon>
    </lineage>
</organism>
<name>A0ABZ0RLK4_9BACT</name>
<protein>
    <submittedName>
        <fullName evidence="1">Uncharacterized protein</fullName>
    </submittedName>
</protein>
<dbReference type="Proteomes" id="UP001324993">
    <property type="component" value="Chromosome"/>
</dbReference>
<sequence>MKFKDNVFLITGTANNELSQSMPVAGMAAIKASLGRIAESEDVTQGSVPSFSQQLSQSCI</sequence>
<evidence type="ECO:0000313" key="2">
    <source>
        <dbReference type="Proteomes" id="UP001324993"/>
    </source>
</evidence>
<reference evidence="1 2" key="1">
    <citation type="submission" date="2023-11" db="EMBL/GenBank/DDBJ databases">
        <title>Coraliomargarita sp. nov., isolated from marine algae.</title>
        <authorList>
            <person name="Lee J.K."/>
            <person name="Baek J.H."/>
            <person name="Kim J.M."/>
            <person name="Choi D.G."/>
            <person name="Jeon C.O."/>
        </authorList>
    </citation>
    <scope>NUCLEOTIDE SEQUENCE [LARGE SCALE GENOMIC DNA]</scope>
    <source>
        <strain evidence="1 2">J2-16</strain>
    </source>
</reference>
<keyword evidence="2" id="KW-1185">Reference proteome</keyword>
<gene>
    <name evidence="1" type="ORF">SH580_00175</name>
</gene>
<evidence type="ECO:0000313" key="1">
    <source>
        <dbReference type="EMBL" id="WPJ96114.1"/>
    </source>
</evidence>